<protein>
    <submittedName>
        <fullName evidence="4">AAA family ATPase</fullName>
    </submittedName>
</protein>
<sequence length="417" mass="47169">MERVLTSDQEKAKNLIAEWFLNSDNRMFVLSGYAGTGKTFLIDYIVREVLHLKAGTEAVFVTPTGKAATVLIRNGTVAGTVHSLIYMRNEDDFDVDENGEIVEREILSFTKREKIDEKIRLIVIDEASMIAEDVLRDLLSFDVKCLFSGDGAQLPPVGSSCGLMDRPDYQLTEIVRQEADNPIIRLATMAREGKTIPYGNYGDKVSVIGRNYLSESQRRRIFLKADQIICGRNRTRAALNAEIRRYKGISPDKLLPLEGEKLICTLNDWEKPLDKEGNFHLVNGIIGTASEIRTDSDFLATMYFTADFADEGVRVPFDTGIFTEGRYAYGYGDRAVTLVDGSVVHEDDFERLRLLKAVSEEPICRFEFAYAVTCHKAQGSEFGFVVVFDESRVFGEDRNRWLYTAITRAREKLLIIR</sequence>
<evidence type="ECO:0000313" key="5">
    <source>
        <dbReference type="Proteomes" id="UP000824081"/>
    </source>
</evidence>
<dbReference type="InterPro" id="IPR027417">
    <property type="entry name" value="P-loop_NTPase"/>
</dbReference>
<dbReference type="AlphaFoldDB" id="A0A9D1MEC6"/>
<evidence type="ECO:0000313" key="4">
    <source>
        <dbReference type="EMBL" id="HIU58840.1"/>
    </source>
</evidence>
<organism evidence="4 5">
    <name type="scientific">Candidatus Scatosoma pullistercoris</name>
    <dbReference type="NCBI Taxonomy" id="2840934"/>
    <lineage>
        <taxon>Bacteria</taxon>
        <taxon>Bacillati</taxon>
        <taxon>Bacillota</taxon>
        <taxon>Clostridia</taxon>
        <taxon>Candidatus Scatosoma</taxon>
    </lineage>
</organism>
<evidence type="ECO:0000256" key="2">
    <source>
        <dbReference type="ARBA" id="ARBA00022840"/>
    </source>
</evidence>
<gene>
    <name evidence="4" type="ORF">IAC57_01940</name>
</gene>
<keyword evidence="1" id="KW-0547">Nucleotide-binding</keyword>
<dbReference type="InterPro" id="IPR027785">
    <property type="entry name" value="UvrD-like_helicase_C"/>
</dbReference>
<dbReference type="PANTHER" id="PTHR43788">
    <property type="entry name" value="DNA2/NAM7 HELICASE FAMILY MEMBER"/>
    <property type="match status" value="1"/>
</dbReference>
<evidence type="ECO:0000256" key="1">
    <source>
        <dbReference type="ARBA" id="ARBA00022741"/>
    </source>
</evidence>
<dbReference type="Gene3D" id="3.40.50.300">
    <property type="entry name" value="P-loop containing nucleotide triphosphate hydrolases"/>
    <property type="match status" value="2"/>
</dbReference>
<reference evidence="4" key="1">
    <citation type="submission" date="2020-10" db="EMBL/GenBank/DDBJ databases">
        <authorList>
            <person name="Gilroy R."/>
        </authorList>
    </citation>
    <scope>NUCLEOTIDE SEQUENCE</scope>
    <source>
        <strain evidence="4">11687</strain>
    </source>
</reference>
<keyword evidence="2" id="KW-0067">ATP-binding</keyword>
<dbReference type="GO" id="GO:0003678">
    <property type="term" value="F:DNA helicase activity"/>
    <property type="evidence" value="ECO:0007669"/>
    <property type="project" value="UniProtKB-ARBA"/>
</dbReference>
<dbReference type="SUPFAM" id="SSF52540">
    <property type="entry name" value="P-loop containing nucleoside triphosphate hydrolases"/>
    <property type="match status" value="1"/>
</dbReference>
<dbReference type="Pfam" id="PF13604">
    <property type="entry name" value="AAA_30"/>
    <property type="match status" value="1"/>
</dbReference>
<dbReference type="InterPro" id="IPR050534">
    <property type="entry name" value="Coronavir_polyprotein_1ab"/>
</dbReference>
<reference evidence="4" key="2">
    <citation type="journal article" date="2021" name="PeerJ">
        <title>Extensive microbial diversity within the chicken gut microbiome revealed by metagenomics and culture.</title>
        <authorList>
            <person name="Gilroy R."/>
            <person name="Ravi A."/>
            <person name="Getino M."/>
            <person name="Pursley I."/>
            <person name="Horton D.L."/>
            <person name="Alikhan N.F."/>
            <person name="Baker D."/>
            <person name="Gharbi K."/>
            <person name="Hall N."/>
            <person name="Watson M."/>
            <person name="Adriaenssens E.M."/>
            <person name="Foster-Nyarko E."/>
            <person name="Jarju S."/>
            <person name="Secka A."/>
            <person name="Antonio M."/>
            <person name="Oren A."/>
            <person name="Chaudhuri R.R."/>
            <person name="La Ragione R."/>
            <person name="Hildebrand F."/>
            <person name="Pallen M.J."/>
        </authorList>
    </citation>
    <scope>NUCLEOTIDE SEQUENCE</scope>
    <source>
        <strain evidence="4">11687</strain>
    </source>
</reference>
<dbReference type="Proteomes" id="UP000824081">
    <property type="component" value="Unassembled WGS sequence"/>
</dbReference>
<dbReference type="PANTHER" id="PTHR43788:SF6">
    <property type="entry name" value="DNA HELICASE B"/>
    <property type="match status" value="1"/>
</dbReference>
<dbReference type="Pfam" id="PF13538">
    <property type="entry name" value="UvrD_C_2"/>
    <property type="match status" value="1"/>
</dbReference>
<dbReference type="EMBL" id="DVMZ01000053">
    <property type="protein sequence ID" value="HIU58840.1"/>
    <property type="molecule type" value="Genomic_DNA"/>
</dbReference>
<proteinExistence type="predicted"/>
<dbReference type="CDD" id="cd18809">
    <property type="entry name" value="SF1_C_RecD"/>
    <property type="match status" value="1"/>
</dbReference>
<accession>A0A9D1MEC6</accession>
<name>A0A9D1MEC6_9FIRM</name>
<feature type="domain" description="UvrD-like helicase C-terminal" evidence="3">
    <location>
        <begin position="368"/>
        <end position="416"/>
    </location>
</feature>
<dbReference type="GO" id="GO:0005524">
    <property type="term" value="F:ATP binding"/>
    <property type="evidence" value="ECO:0007669"/>
    <property type="project" value="UniProtKB-KW"/>
</dbReference>
<evidence type="ECO:0000259" key="3">
    <source>
        <dbReference type="Pfam" id="PF13538"/>
    </source>
</evidence>
<comment type="caution">
    <text evidence="4">The sequence shown here is derived from an EMBL/GenBank/DDBJ whole genome shotgun (WGS) entry which is preliminary data.</text>
</comment>